<feature type="chain" id="PRO_5043053991" evidence="1">
    <location>
        <begin position="16"/>
        <end position="141"/>
    </location>
</feature>
<reference evidence="2" key="1">
    <citation type="journal article" date="2023" name="Mol. Phylogenet. Evol.">
        <title>Genome-scale phylogeny and comparative genomics of the fungal order Sordariales.</title>
        <authorList>
            <person name="Hensen N."/>
            <person name="Bonometti L."/>
            <person name="Westerberg I."/>
            <person name="Brannstrom I.O."/>
            <person name="Guillou S."/>
            <person name="Cros-Aarteil S."/>
            <person name="Calhoun S."/>
            <person name="Haridas S."/>
            <person name="Kuo A."/>
            <person name="Mondo S."/>
            <person name="Pangilinan J."/>
            <person name="Riley R."/>
            <person name="LaButti K."/>
            <person name="Andreopoulos B."/>
            <person name="Lipzen A."/>
            <person name="Chen C."/>
            <person name="Yan M."/>
            <person name="Daum C."/>
            <person name="Ng V."/>
            <person name="Clum A."/>
            <person name="Steindorff A."/>
            <person name="Ohm R.A."/>
            <person name="Martin F."/>
            <person name="Silar P."/>
            <person name="Natvig D.O."/>
            <person name="Lalanne C."/>
            <person name="Gautier V."/>
            <person name="Ament-Velasquez S.L."/>
            <person name="Kruys A."/>
            <person name="Hutchinson M.I."/>
            <person name="Powell A.J."/>
            <person name="Barry K."/>
            <person name="Miller A.N."/>
            <person name="Grigoriev I.V."/>
            <person name="Debuchy R."/>
            <person name="Gladieux P."/>
            <person name="Hiltunen Thoren M."/>
            <person name="Johannesson H."/>
        </authorList>
    </citation>
    <scope>NUCLEOTIDE SEQUENCE</scope>
    <source>
        <strain evidence="2">CBS 990.96</strain>
    </source>
</reference>
<accession>A0AAN7BRU1</accession>
<name>A0AAN7BRU1_9PEZI</name>
<dbReference type="AlphaFoldDB" id="A0AAN7BRU1"/>
<evidence type="ECO:0000313" key="3">
    <source>
        <dbReference type="Proteomes" id="UP001301958"/>
    </source>
</evidence>
<reference evidence="2" key="2">
    <citation type="submission" date="2023-05" db="EMBL/GenBank/DDBJ databases">
        <authorList>
            <consortium name="Lawrence Berkeley National Laboratory"/>
            <person name="Steindorff A."/>
            <person name="Hensen N."/>
            <person name="Bonometti L."/>
            <person name="Westerberg I."/>
            <person name="Brannstrom I.O."/>
            <person name="Guillou S."/>
            <person name="Cros-Aarteil S."/>
            <person name="Calhoun S."/>
            <person name="Haridas S."/>
            <person name="Kuo A."/>
            <person name="Mondo S."/>
            <person name="Pangilinan J."/>
            <person name="Riley R."/>
            <person name="Labutti K."/>
            <person name="Andreopoulos B."/>
            <person name="Lipzen A."/>
            <person name="Chen C."/>
            <person name="Yanf M."/>
            <person name="Daum C."/>
            <person name="Ng V."/>
            <person name="Clum A."/>
            <person name="Ohm R."/>
            <person name="Martin F."/>
            <person name="Silar P."/>
            <person name="Natvig D."/>
            <person name="Lalanne C."/>
            <person name="Gautier V."/>
            <person name="Ament-Velasquez S.L."/>
            <person name="Kruys A."/>
            <person name="Hutchinson M.I."/>
            <person name="Powell A.J."/>
            <person name="Barry K."/>
            <person name="Miller A.N."/>
            <person name="Grigoriev I.V."/>
            <person name="Debuchy R."/>
            <person name="Gladieux P."/>
            <person name="Thoren M.H."/>
            <person name="Johannesson H."/>
        </authorList>
    </citation>
    <scope>NUCLEOTIDE SEQUENCE</scope>
    <source>
        <strain evidence="2">CBS 990.96</strain>
    </source>
</reference>
<evidence type="ECO:0000313" key="2">
    <source>
        <dbReference type="EMBL" id="KAK4228311.1"/>
    </source>
</evidence>
<sequence>MKFIAALLFPLAASAAHLVGRGDCHGNNCNRAVTGTRPGLLPLESRSADCRSFLLTTVTPAPTTVTVTVDDFGQPIPTPLNKRADSPVTVTASNIPSYADNCANAAEYRVACQCFGLTASVTTAPTPTVTVTTTVDWCDDL</sequence>
<evidence type="ECO:0000256" key="1">
    <source>
        <dbReference type="SAM" id="SignalP"/>
    </source>
</evidence>
<dbReference type="EMBL" id="MU865320">
    <property type="protein sequence ID" value="KAK4228311.1"/>
    <property type="molecule type" value="Genomic_DNA"/>
</dbReference>
<gene>
    <name evidence="2" type="ORF">QBC38DRAFT_158782</name>
</gene>
<feature type="signal peptide" evidence="1">
    <location>
        <begin position="1"/>
        <end position="15"/>
    </location>
</feature>
<proteinExistence type="predicted"/>
<organism evidence="2 3">
    <name type="scientific">Podospora fimiseda</name>
    <dbReference type="NCBI Taxonomy" id="252190"/>
    <lineage>
        <taxon>Eukaryota</taxon>
        <taxon>Fungi</taxon>
        <taxon>Dikarya</taxon>
        <taxon>Ascomycota</taxon>
        <taxon>Pezizomycotina</taxon>
        <taxon>Sordariomycetes</taxon>
        <taxon>Sordariomycetidae</taxon>
        <taxon>Sordariales</taxon>
        <taxon>Podosporaceae</taxon>
        <taxon>Podospora</taxon>
    </lineage>
</organism>
<dbReference type="Proteomes" id="UP001301958">
    <property type="component" value="Unassembled WGS sequence"/>
</dbReference>
<protein>
    <submittedName>
        <fullName evidence="2">Uncharacterized protein</fullName>
    </submittedName>
</protein>
<keyword evidence="3" id="KW-1185">Reference proteome</keyword>
<keyword evidence="1" id="KW-0732">Signal</keyword>
<comment type="caution">
    <text evidence="2">The sequence shown here is derived from an EMBL/GenBank/DDBJ whole genome shotgun (WGS) entry which is preliminary data.</text>
</comment>